<dbReference type="GO" id="GO:0005739">
    <property type="term" value="C:mitochondrion"/>
    <property type="evidence" value="ECO:0007669"/>
    <property type="project" value="UniProtKB-SubCell"/>
</dbReference>
<evidence type="ECO:0000256" key="2">
    <source>
        <dbReference type="ARBA" id="ARBA00022946"/>
    </source>
</evidence>
<keyword evidence="5" id="KW-1185">Reference proteome</keyword>
<reference evidence="4" key="1">
    <citation type="journal article" date="2023" name="Mol. Phylogenet. Evol.">
        <title>Genome-scale phylogeny and comparative genomics of the fungal order Sordariales.</title>
        <authorList>
            <person name="Hensen N."/>
            <person name="Bonometti L."/>
            <person name="Westerberg I."/>
            <person name="Brannstrom I.O."/>
            <person name="Guillou S."/>
            <person name="Cros-Aarteil S."/>
            <person name="Calhoun S."/>
            <person name="Haridas S."/>
            <person name="Kuo A."/>
            <person name="Mondo S."/>
            <person name="Pangilinan J."/>
            <person name="Riley R."/>
            <person name="LaButti K."/>
            <person name="Andreopoulos B."/>
            <person name="Lipzen A."/>
            <person name="Chen C."/>
            <person name="Yan M."/>
            <person name="Daum C."/>
            <person name="Ng V."/>
            <person name="Clum A."/>
            <person name="Steindorff A."/>
            <person name="Ohm R.A."/>
            <person name="Martin F."/>
            <person name="Silar P."/>
            <person name="Natvig D.O."/>
            <person name="Lalanne C."/>
            <person name="Gautier V."/>
            <person name="Ament-Velasquez S.L."/>
            <person name="Kruys A."/>
            <person name="Hutchinson M.I."/>
            <person name="Powell A.J."/>
            <person name="Barry K."/>
            <person name="Miller A.N."/>
            <person name="Grigoriev I.V."/>
            <person name="Debuchy R."/>
            <person name="Gladieux P."/>
            <person name="Hiltunen Thoren M."/>
            <person name="Johannesson H."/>
        </authorList>
    </citation>
    <scope>NUCLEOTIDE SEQUENCE</scope>
    <source>
        <strain evidence="4">PSN309</strain>
    </source>
</reference>
<evidence type="ECO:0000256" key="3">
    <source>
        <dbReference type="ARBA" id="ARBA00023128"/>
    </source>
</evidence>
<keyword evidence="2" id="KW-0809">Transit peptide</keyword>
<dbReference type="AlphaFoldDB" id="A0AAN6WW03"/>
<protein>
    <recommendedName>
        <fullName evidence="6">Tim44-like domain-containing protein</fullName>
    </recommendedName>
</protein>
<sequence length="320" mass="36094">MAMASRLGHLAIRTLPTSATRIASWPTADSGSRISARSISTTQPAQNVIRRQLDKTNEKLTRQRSPKVGRMEMESDYVGLLKSENIQTILPGTLVRPPLSRWPNDAKSWVRFLWEILKVRTMEAFVNSGIKFQSKPSILKRAIVRRNKSAAVSAAKALHRQLAEALATGDKETIQKVCIKKLSTSLIATVDARPRGRRYGWELVEYTQQFWYPSIRSFRMVPVLKGKDAPIQKQAVVAISSKQRRVEYDDSRKGQGKMVPGSEKEVDVVEYVTIGAMMDGRTYESDAWKIVGLIKATSPEDWAMERHLSRIVEEGDALQR</sequence>
<evidence type="ECO:0000313" key="5">
    <source>
        <dbReference type="Proteomes" id="UP001302126"/>
    </source>
</evidence>
<dbReference type="PANTHER" id="PTHR28554">
    <property type="entry name" value="39S RIBOSOMAL PROTEIN L45, MITOCHONDRIAL"/>
    <property type="match status" value="1"/>
</dbReference>
<proteinExistence type="predicted"/>
<keyword evidence="3" id="KW-0496">Mitochondrion</keyword>
<evidence type="ECO:0008006" key="6">
    <source>
        <dbReference type="Google" id="ProtNLM"/>
    </source>
</evidence>
<gene>
    <name evidence="4" type="ORF">QBC35DRAFT_151992</name>
</gene>
<evidence type="ECO:0000313" key="4">
    <source>
        <dbReference type="EMBL" id="KAK4189179.1"/>
    </source>
</evidence>
<dbReference type="Proteomes" id="UP001302126">
    <property type="component" value="Unassembled WGS sequence"/>
</dbReference>
<name>A0AAN6WW03_9PEZI</name>
<organism evidence="4 5">
    <name type="scientific">Podospora australis</name>
    <dbReference type="NCBI Taxonomy" id="1536484"/>
    <lineage>
        <taxon>Eukaryota</taxon>
        <taxon>Fungi</taxon>
        <taxon>Dikarya</taxon>
        <taxon>Ascomycota</taxon>
        <taxon>Pezizomycotina</taxon>
        <taxon>Sordariomycetes</taxon>
        <taxon>Sordariomycetidae</taxon>
        <taxon>Sordariales</taxon>
        <taxon>Podosporaceae</taxon>
        <taxon>Podospora</taxon>
    </lineage>
</organism>
<dbReference type="InterPro" id="IPR051975">
    <property type="entry name" value="mtLSU_mL45"/>
</dbReference>
<evidence type="ECO:0000256" key="1">
    <source>
        <dbReference type="ARBA" id="ARBA00004173"/>
    </source>
</evidence>
<dbReference type="EMBL" id="MU864378">
    <property type="protein sequence ID" value="KAK4189179.1"/>
    <property type="molecule type" value="Genomic_DNA"/>
</dbReference>
<reference evidence="4" key="2">
    <citation type="submission" date="2023-05" db="EMBL/GenBank/DDBJ databases">
        <authorList>
            <consortium name="Lawrence Berkeley National Laboratory"/>
            <person name="Steindorff A."/>
            <person name="Hensen N."/>
            <person name="Bonometti L."/>
            <person name="Westerberg I."/>
            <person name="Brannstrom I.O."/>
            <person name="Guillou S."/>
            <person name="Cros-Aarteil S."/>
            <person name="Calhoun S."/>
            <person name="Haridas S."/>
            <person name="Kuo A."/>
            <person name="Mondo S."/>
            <person name="Pangilinan J."/>
            <person name="Riley R."/>
            <person name="Labutti K."/>
            <person name="Andreopoulos B."/>
            <person name="Lipzen A."/>
            <person name="Chen C."/>
            <person name="Yanf M."/>
            <person name="Daum C."/>
            <person name="Ng V."/>
            <person name="Clum A."/>
            <person name="Ohm R."/>
            <person name="Martin F."/>
            <person name="Silar P."/>
            <person name="Natvig D."/>
            <person name="Lalanne C."/>
            <person name="Gautier V."/>
            <person name="Ament-Velasquez S.L."/>
            <person name="Kruys A."/>
            <person name="Hutchinson M.I."/>
            <person name="Powell A.J."/>
            <person name="Barry K."/>
            <person name="Miller A.N."/>
            <person name="Grigoriev I.V."/>
            <person name="Debuchy R."/>
            <person name="Gladieux P."/>
            <person name="Thoren M.H."/>
            <person name="Johannesson H."/>
        </authorList>
    </citation>
    <scope>NUCLEOTIDE SEQUENCE</scope>
    <source>
        <strain evidence="4">PSN309</strain>
    </source>
</reference>
<comment type="subcellular location">
    <subcellularLocation>
        <location evidence="1">Mitochondrion</location>
    </subcellularLocation>
</comment>
<comment type="caution">
    <text evidence="4">The sequence shown here is derived from an EMBL/GenBank/DDBJ whole genome shotgun (WGS) entry which is preliminary data.</text>
</comment>
<accession>A0AAN6WW03</accession>
<dbReference type="PANTHER" id="PTHR28554:SF1">
    <property type="entry name" value="LARGE RIBOSOMAL SUBUNIT PROTEIN ML45"/>
    <property type="match status" value="1"/>
</dbReference>
<dbReference type="Gene3D" id="3.10.450.240">
    <property type="match status" value="1"/>
</dbReference>